<dbReference type="EMBL" id="JAVDTR010000004">
    <property type="protein sequence ID" value="MDR6723305.1"/>
    <property type="molecule type" value="Genomic_DNA"/>
</dbReference>
<sequence length="294" mass="33206">MKIEWARYIENGNIEEVYYQQLDDTLYNSQYIGHLYCITDGCEAEMKFTERKDGLKFFSTMNGQGTKHLNICPNYVNYEGETPRKKLNGVPVDSSVSDDWILQTLLNKSRDLKNKNKPRPKINKPGSTKRVVDGGEGTLLVPVPSGAEGVGLSAGNVRFGSINSDFVTKDFLGDRKRVVGIAKHALFVDNEDSEYGYIQLHNDTIQINAYFPPAFYADTRVTTKSALISFIELINREINKGREILILCFGLLEEDVRGNGININILNYKHILANENQYYKVITSGNISDNPYPE</sequence>
<evidence type="ECO:0000313" key="2">
    <source>
        <dbReference type="EMBL" id="MDR6723305.1"/>
    </source>
</evidence>
<dbReference type="Proteomes" id="UP001254832">
    <property type="component" value="Unassembled WGS sequence"/>
</dbReference>
<reference evidence="2" key="1">
    <citation type="submission" date="2023-07" db="EMBL/GenBank/DDBJ databases">
        <title>Sorghum-associated microbial communities from plants grown in Nebraska, USA.</title>
        <authorList>
            <person name="Schachtman D."/>
        </authorList>
    </citation>
    <scope>NUCLEOTIDE SEQUENCE</scope>
    <source>
        <strain evidence="2">BE80</strain>
    </source>
</reference>
<proteinExistence type="predicted"/>
<feature type="region of interest" description="Disordered" evidence="1">
    <location>
        <begin position="112"/>
        <end position="135"/>
    </location>
</feature>
<dbReference type="AlphaFoldDB" id="A0AAP5LN54"/>
<accession>A0AAP5LN54</accession>
<gene>
    <name evidence="2" type="ORF">J2W91_001757</name>
</gene>
<evidence type="ECO:0000313" key="3">
    <source>
        <dbReference type="Proteomes" id="UP001254832"/>
    </source>
</evidence>
<evidence type="ECO:0000256" key="1">
    <source>
        <dbReference type="SAM" id="MobiDB-lite"/>
    </source>
</evidence>
<organism evidence="2 3">
    <name type="scientific">Paenibacillus amylolyticus</name>
    <dbReference type="NCBI Taxonomy" id="1451"/>
    <lineage>
        <taxon>Bacteria</taxon>
        <taxon>Bacillati</taxon>
        <taxon>Bacillota</taxon>
        <taxon>Bacilli</taxon>
        <taxon>Bacillales</taxon>
        <taxon>Paenibacillaceae</taxon>
        <taxon>Paenibacillus</taxon>
    </lineage>
</organism>
<dbReference type="RefSeq" id="WP_310138331.1">
    <property type="nucleotide sequence ID" value="NZ_JAVDTR010000004.1"/>
</dbReference>
<protein>
    <submittedName>
        <fullName evidence="2">Uncharacterized protein</fullName>
    </submittedName>
</protein>
<comment type="caution">
    <text evidence="2">The sequence shown here is derived from an EMBL/GenBank/DDBJ whole genome shotgun (WGS) entry which is preliminary data.</text>
</comment>
<name>A0AAP5LN54_PAEAM</name>